<dbReference type="InterPro" id="IPR020846">
    <property type="entry name" value="MFS_dom"/>
</dbReference>
<dbReference type="GO" id="GO:0005886">
    <property type="term" value="C:plasma membrane"/>
    <property type="evidence" value="ECO:0007669"/>
    <property type="project" value="UniProtKB-SubCell"/>
</dbReference>
<feature type="transmembrane region" description="Helical" evidence="7">
    <location>
        <begin position="278"/>
        <end position="297"/>
    </location>
</feature>
<gene>
    <name evidence="9" type="ORF">NGM29_11005</name>
</gene>
<evidence type="ECO:0000256" key="1">
    <source>
        <dbReference type="ARBA" id="ARBA00004651"/>
    </source>
</evidence>
<evidence type="ECO:0000313" key="9">
    <source>
        <dbReference type="EMBL" id="UTF52319.1"/>
    </source>
</evidence>
<feature type="transmembrane region" description="Helical" evidence="7">
    <location>
        <begin position="160"/>
        <end position="180"/>
    </location>
</feature>
<evidence type="ECO:0000256" key="3">
    <source>
        <dbReference type="ARBA" id="ARBA00022475"/>
    </source>
</evidence>
<protein>
    <submittedName>
        <fullName evidence="9">MFS transporter</fullName>
    </submittedName>
</protein>
<keyword evidence="6 7" id="KW-0472">Membrane</keyword>
<accession>A0A9E7N5W8</accession>
<feature type="domain" description="Major facilitator superfamily (MFS) profile" evidence="8">
    <location>
        <begin position="14"/>
        <end position="423"/>
    </location>
</feature>
<dbReference type="Pfam" id="PF07690">
    <property type="entry name" value="MFS_1"/>
    <property type="match status" value="1"/>
</dbReference>
<feature type="transmembrane region" description="Helical" evidence="7">
    <location>
        <begin position="42"/>
        <end position="60"/>
    </location>
</feature>
<feature type="transmembrane region" description="Helical" evidence="7">
    <location>
        <begin position="228"/>
        <end position="258"/>
    </location>
</feature>
<dbReference type="KEGG" id="sawl:NGM29_11005"/>
<evidence type="ECO:0000256" key="6">
    <source>
        <dbReference type="ARBA" id="ARBA00023136"/>
    </source>
</evidence>
<sequence>MPDSSPAEPDPRRVVFAVVASTFFVGFGGGVVFPILPNLGEVLGISAVMVGLILSANRWTRLVANAPAGVLIDRIGTRTPFVVGLAIEGVATFGYVLAIYASRPDTPLGSAVGVVSSSPEAWFVLARVLWGLGSALVFATAYTITADVSEADSRGTSMGIVRAGITFGFPAGLVLGGIASEVYGNSTAFVLAAAFAGLASVIAYAVVPETHVEEHDTSVSPLDLEVTVPALTVGFVNFGLYFAYVGILFSTLVLYLGAESLTISTDVLGYAINFGEQGTSGMLMAITVLMGAIFTISGGVASDTVGARVPVLVGFLALNAVGFLVLTLAGSFAAVVVGCALIGAGQGGVGGPLTALLADLTPEDRMGRAMGTNNVLGDVGGGLGPLVSLPLARTIGFEVMYAASAGIALLAGLLLVVGIYVHTGSVSPSVEESII</sequence>
<evidence type="ECO:0000256" key="7">
    <source>
        <dbReference type="SAM" id="Phobius"/>
    </source>
</evidence>
<reference evidence="9" key="1">
    <citation type="submission" date="2022-06" db="EMBL/GenBank/DDBJ databases">
        <title>Diverse halophilic archaea isolated from saline environments.</title>
        <authorList>
            <person name="Cui H.-L."/>
        </authorList>
    </citation>
    <scope>NUCLEOTIDE SEQUENCE</scope>
    <source>
        <strain evidence="9">WLHS1</strain>
    </source>
</reference>
<dbReference type="Proteomes" id="UP001056855">
    <property type="component" value="Chromosome"/>
</dbReference>
<feature type="transmembrane region" description="Helical" evidence="7">
    <location>
        <begin position="399"/>
        <end position="421"/>
    </location>
</feature>
<feature type="transmembrane region" description="Helical" evidence="7">
    <location>
        <begin position="81"/>
        <end position="101"/>
    </location>
</feature>
<dbReference type="CDD" id="cd17325">
    <property type="entry name" value="MFS_MdtG_SLC18_like"/>
    <property type="match status" value="1"/>
</dbReference>
<keyword evidence="2" id="KW-0813">Transport</keyword>
<dbReference type="EMBL" id="CP100355">
    <property type="protein sequence ID" value="UTF52319.1"/>
    <property type="molecule type" value="Genomic_DNA"/>
</dbReference>
<dbReference type="InterPro" id="IPR050171">
    <property type="entry name" value="MFS_Transporters"/>
</dbReference>
<dbReference type="SUPFAM" id="SSF103473">
    <property type="entry name" value="MFS general substrate transporter"/>
    <property type="match status" value="1"/>
</dbReference>
<dbReference type="PANTHER" id="PTHR23517:SF3">
    <property type="entry name" value="INTEGRAL MEMBRANE TRANSPORT PROTEIN"/>
    <property type="match status" value="1"/>
</dbReference>
<dbReference type="AlphaFoldDB" id="A0A9E7N5W8"/>
<evidence type="ECO:0000256" key="4">
    <source>
        <dbReference type="ARBA" id="ARBA00022692"/>
    </source>
</evidence>
<evidence type="ECO:0000259" key="8">
    <source>
        <dbReference type="PROSITE" id="PS50850"/>
    </source>
</evidence>
<dbReference type="InterPro" id="IPR011701">
    <property type="entry name" value="MFS"/>
</dbReference>
<dbReference type="GO" id="GO:0022857">
    <property type="term" value="F:transmembrane transporter activity"/>
    <property type="evidence" value="ECO:0007669"/>
    <property type="project" value="InterPro"/>
</dbReference>
<keyword evidence="4 7" id="KW-0812">Transmembrane</keyword>
<dbReference type="PROSITE" id="PS50850">
    <property type="entry name" value="MFS"/>
    <property type="match status" value="1"/>
</dbReference>
<feature type="transmembrane region" description="Helical" evidence="7">
    <location>
        <begin position="121"/>
        <end position="148"/>
    </location>
</feature>
<keyword evidence="10" id="KW-1185">Reference proteome</keyword>
<dbReference type="RefSeq" id="WP_254156192.1">
    <property type="nucleotide sequence ID" value="NZ_CP100355.1"/>
</dbReference>
<keyword evidence="3" id="KW-1003">Cell membrane</keyword>
<dbReference type="InterPro" id="IPR036259">
    <property type="entry name" value="MFS_trans_sf"/>
</dbReference>
<keyword evidence="5 7" id="KW-1133">Transmembrane helix</keyword>
<proteinExistence type="predicted"/>
<comment type="subcellular location">
    <subcellularLocation>
        <location evidence="1">Cell membrane</location>
        <topology evidence="1">Multi-pass membrane protein</topology>
    </subcellularLocation>
</comment>
<name>A0A9E7N5W8_9EURY</name>
<feature type="transmembrane region" description="Helical" evidence="7">
    <location>
        <begin position="14"/>
        <end position="36"/>
    </location>
</feature>
<dbReference type="GeneID" id="73290581"/>
<feature type="transmembrane region" description="Helical" evidence="7">
    <location>
        <begin position="186"/>
        <end position="207"/>
    </location>
</feature>
<organism evidence="9 10">
    <name type="scientific">Natronosalvus rutilus</name>
    <dbReference type="NCBI Taxonomy" id="2953753"/>
    <lineage>
        <taxon>Archaea</taxon>
        <taxon>Methanobacteriati</taxon>
        <taxon>Methanobacteriota</taxon>
        <taxon>Stenosarchaea group</taxon>
        <taxon>Halobacteria</taxon>
        <taxon>Halobacteriales</taxon>
        <taxon>Natrialbaceae</taxon>
        <taxon>Natronosalvus</taxon>
    </lineage>
</organism>
<evidence type="ECO:0000313" key="10">
    <source>
        <dbReference type="Proteomes" id="UP001056855"/>
    </source>
</evidence>
<evidence type="ECO:0000256" key="2">
    <source>
        <dbReference type="ARBA" id="ARBA00022448"/>
    </source>
</evidence>
<feature type="transmembrane region" description="Helical" evidence="7">
    <location>
        <begin position="309"/>
        <end position="329"/>
    </location>
</feature>
<evidence type="ECO:0000256" key="5">
    <source>
        <dbReference type="ARBA" id="ARBA00022989"/>
    </source>
</evidence>
<dbReference type="Gene3D" id="1.20.1250.20">
    <property type="entry name" value="MFS general substrate transporter like domains"/>
    <property type="match status" value="2"/>
</dbReference>
<dbReference type="PANTHER" id="PTHR23517">
    <property type="entry name" value="RESISTANCE PROTEIN MDTM, PUTATIVE-RELATED-RELATED"/>
    <property type="match status" value="1"/>
</dbReference>